<protein>
    <submittedName>
        <fullName evidence="8">YcfA family protein</fullName>
    </submittedName>
</protein>
<keyword evidence="6" id="KW-0346">Stress response</keyword>
<dbReference type="InterPro" id="IPR038570">
    <property type="entry name" value="HicA_sf"/>
</dbReference>
<evidence type="ECO:0000256" key="6">
    <source>
        <dbReference type="ARBA" id="ARBA00023016"/>
    </source>
</evidence>
<evidence type="ECO:0000256" key="3">
    <source>
        <dbReference type="ARBA" id="ARBA00022759"/>
    </source>
</evidence>
<proteinExistence type="predicted"/>
<keyword evidence="3" id="KW-0255">Endonuclease</keyword>
<accession>T1D3P3</accession>
<evidence type="ECO:0000256" key="2">
    <source>
        <dbReference type="ARBA" id="ARBA00022722"/>
    </source>
</evidence>
<keyword evidence="2" id="KW-0540">Nuclease</keyword>
<dbReference type="Gene3D" id="3.30.920.30">
    <property type="entry name" value="Hypothetical protein"/>
    <property type="match status" value="1"/>
</dbReference>
<keyword evidence="1" id="KW-1277">Toxin-antitoxin system</keyword>
<dbReference type="AlphaFoldDB" id="T1D3P3"/>
<dbReference type="Pfam" id="PF07927">
    <property type="entry name" value="HicA_toxin"/>
    <property type="match status" value="1"/>
</dbReference>
<evidence type="ECO:0000313" key="7">
    <source>
        <dbReference type="EMBL" id="EQD27244.1"/>
    </source>
</evidence>
<keyword evidence="5" id="KW-0694">RNA-binding</keyword>
<dbReference type="GO" id="GO:0003729">
    <property type="term" value="F:mRNA binding"/>
    <property type="evidence" value="ECO:0007669"/>
    <property type="project" value="InterPro"/>
</dbReference>
<gene>
    <name evidence="8" type="ORF">B1B_01893</name>
    <name evidence="7" type="ORF">B2A_15299</name>
</gene>
<dbReference type="SUPFAM" id="SSF54786">
    <property type="entry name" value="YcfA/nrd intein domain"/>
    <property type="match status" value="1"/>
</dbReference>
<evidence type="ECO:0000256" key="5">
    <source>
        <dbReference type="ARBA" id="ARBA00022884"/>
    </source>
</evidence>
<dbReference type="GO" id="GO:0016787">
    <property type="term" value="F:hydrolase activity"/>
    <property type="evidence" value="ECO:0007669"/>
    <property type="project" value="UniProtKB-KW"/>
</dbReference>
<name>T1D3P3_9ZZZZ</name>
<dbReference type="EMBL" id="AUZZ01011132">
    <property type="protein sequence ID" value="EQD27244.1"/>
    <property type="molecule type" value="Genomic_DNA"/>
</dbReference>
<evidence type="ECO:0000256" key="1">
    <source>
        <dbReference type="ARBA" id="ARBA00022649"/>
    </source>
</evidence>
<sequence length="63" mass="7141">MKVRDILRRLADDNWFLVVTKGSHRQFKHAVKPGRITVAGKPSDEIATGTWHSIRKQAGWTGD</sequence>
<keyword evidence="4" id="KW-0378">Hydrolase</keyword>
<comment type="caution">
    <text evidence="8">The sequence shown here is derived from an EMBL/GenBank/DDBJ whole genome shotgun (WGS) entry which is preliminary data.</text>
</comment>
<dbReference type="EMBL" id="AUZY01001128">
    <property type="protein sequence ID" value="EQD76129.1"/>
    <property type="molecule type" value="Genomic_DNA"/>
</dbReference>
<organism evidence="8">
    <name type="scientific">mine drainage metagenome</name>
    <dbReference type="NCBI Taxonomy" id="410659"/>
    <lineage>
        <taxon>unclassified sequences</taxon>
        <taxon>metagenomes</taxon>
        <taxon>ecological metagenomes</taxon>
    </lineage>
</organism>
<reference evidence="8" key="2">
    <citation type="journal article" date="2014" name="ISME J.">
        <title>Microbial stratification in low pH oxic and suboxic macroscopic growths along an acid mine drainage.</title>
        <authorList>
            <person name="Mendez-Garcia C."/>
            <person name="Mesa V."/>
            <person name="Sprenger R.R."/>
            <person name="Richter M."/>
            <person name="Diez M.S."/>
            <person name="Solano J."/>
            <person name="Bargiela R."/>
            <person name="Golyshina O.V."/>
            <person name="Manteca A."/>
            <person name="Ramos J.L."/>
            <person name="Gallego J.R."/>
            <person name="Llorente I."/>
            <person name="Martins Dos Santos V.A."/>
            <person name="Jensen O.N."/>
            <person name="Pelaez A.I."/>
            <person name="Sanchez J."/>
            <person name="Ferrer M."/>
        </authorList>
    </citation>
    <scope>NUCLEOTIDE SEQUENCE</scope>
</reference>
<reference evidence="8" key="1">
    <citation type="submission" date="2013-08" db="EMBL/GenBank/DDBJ databases">
        <authorList>
            <person name="Mendez C."/>
            <person name="Richter M."/>
            <person name="Ferrer M."/>
            <person name="Sanchez J."/>
        </authorList>
    </citation>
    <scope>NUCLEOTIDE SEQUENCE</scope>
</reference>
<evidence type="ECO:0000313" key="8">
    <source>
        <dbReference type="EMBL" id="EQD76129.1"/>
    </source>
</evidence>
<dbReference type="InterPro" id="IPR012933">
    <property type="entry name" value="HicA_mRNA_interferase"/>
</dbReference>
<dbReference type="GO" id="GO:0004519">
    <property type="term" value="F:endonuclease activity"/>
    <property type="evidence" value="ECO:0007669"/>
    <property type="project" value="UniProtKB-KW"/>
</dbReference>
<evidence type="ECO:0000256" key="4">
    <source>
        <dbReference type="ARBA" id="ARBA00022801"/>
    </source>
</evidence>